<dbReference type="EC" id="4.1.1.35" evidence="5"/>
<keyword evidence="15" id="KW-0456">Lyase</keyword>
<proteinExistence type="inferred from homology"/>
<feature type="chain" id="PRO_5026153045" description="UDP-glucuronic acid decarboxylase 1" evidence="18">
    <location>
        <begin position="22"/>
        <end position="401"/>
    </location>
</feature>
<dbReference type="Gene3D" id="3.40.50.720">
    <property type="entry name" value="NAD(P)-binding Rossmann-like Domain"/>
    <property type="match status" value="1"/>
</dbReference>
<name>A0A6G1S7B3_9ACAR</name>
<dbReference type="UniPathway" id="UPA00796">
    <property type="reaction ID" value="UER00771"/>
</dbReference>
<evidence type="ECO:0000256" key="4">
    <source>
        <dbReference type="ARBA" id="ARBA00007505"/>
    </source>
</evidence>
<feature type="signal peptide" evidence="18">
    <location>
        <begin position="1"/>
        <end position="21"/>
    </location>
</feature>
<dbReference type="InterPro" id="IPR036291">
    <property type="entry name" value="NAD(P)-bd_dom_sf"/>
</dbReference>
<keyword evidence="14" id="KW-0325">Glycoprotein</keyword>
<evidence type="ECO:0000256" key="8">
    <source>
        <dbReference type="ARBA" id="ARBA00022793"/>
    </source>
</evidence>
<reference evidence="20" key="1">
    <citation type="submission" date="2018-10" db="EMBL/GenBank/DDBJ databases">
        <title>Transcriptome assembly of Aceria tosichella (Wheat curl mite) Type 2.</title>
        <authorList>
            <person name="Scully E.D."/>
            <person name="Geib S.M."/>
            <person name="Palmer N.A."/>
            <person name="Gupta A.K."/>
            <person name="Sarath G."/>
            <person name="Tatineni S."/>
        </authorList>
    </citation>
    <scope>NUCLEOTIDE SEQUENCE</scope>
    <source>
        <strain evidence="20">LincolnNE</strain>
    </source>
</reference>
<comment type="similarity">
    <text evidence="4">Belongs to the NAD(P)-dependent epimerase/dehydratase family. UDP-glucuronic acid decarboxylase subfamily.</text>
</comment>
<feature type="domain" description="NAD(P)-binding" evidence="19">
    <location>
        <begin position="92"/>
        <end position="391"/>
    </location>
</feature>
<evidence type="ECO:0000256" key="13">
    <source>
        <dbReference type="ARBA" id="ARBA00023136"/>
    </source>
</evidence>
<dbReference type="GO" id="GO:0042732">
    <property type="term" value="P:D-xylose metabolic process"/>
    <property type="evidence" value="ECO:0007669"/>
    <property type="project" value="InterPro"/>
</dbReference>
<keyword evidence="11" id="KW-0520">NAD</keyword>
<evidence type="ECO:0000256" key="2">
    <source>
        <dbReference type="ARBA" id="ARBA00004447"/>
    </source>
</evidence>
<evidence type="ECO:0000256" key="14">
    <source>
        <dbReference type="ARBA" id="ARBA00023180"/>
    </source>
</evidence>
<dbReference type="GO" id="GO:0048040">
    <property type="term" value="F:UDP-glucuronate decarboxylase activity"/>
    <property type="evidence" value="ECO:0007669"/>
    <property type="project" value="UniProtKB-EC"/>
</dbReference>
<protein>
    <recommendedName>
        <fullName evidence="6">UDP-glucuronic acid decarboxylase 1</fullName>
        <ecNumber evidence="5">4.1.1.35</ecNumber>
    </recommendedName>
    <alternativeName>
        <fullName evidence="16">UDP-glucuronate decarboxylase 1</fullName>
    </alternativeName>
</protein>
<comment type="pathway">
    <text evidence="3">Nucleotide-sugar biosynthesis; UDP-alpha-D-xylose biosynthesis; UDP-alpha-D-xylose from UDP-alpha-D-glucuronate: step 1/1.</text>
</comment>
<gene>
    <name evidence="20" type="primary">Uxs1</name>
    <name evidence="20" type="ORF">g.20374</name>
</gene>
<evidence type="ECO:0000256" key="16">
    <source>
        <dbReference type="ARBA" id="ARBA00031585"/>
    </source>
</evidence>
<evidence type="ECO:0000256" key="10">
    <source>
        <dbReference type="ARBA" id="ARBA00022989"/>
    </source>
</evidence>
<organism evidence="20">
    <name type="scientific">Aceria tosichella</name>
    <name type="common">wheat curl mite</name>
    <dbReference type="NCBI Taxonomy" id="561515"/>
    <lineage>
        <taxon>Eukaryota</taxon>
        <taxon>Metazoa</taxon>
        <taxon>Ecdysozoa</taxon>
        <taxon>Arthropoda</taxon>
        <taxon>Chelicerata</taxon>
        <taxon>Arachnida</taxon>
        <taxon>Acari</taxon>
        <taxon>Acariformes</taxon>
        <taxon>Trombidiformes</taxon>
        <taxon>Prostigmata</taxon>
        <taxon>Eupodina</taxon>
        <taxon>Eriophyoidea</taxon>
        <taxon>Eriophyidae</taxon>
        <taxon>Eriophyinae</taxon>
        <taxon>Aceriini</taxon>
        <taxon>Aceria</taxon>
    </lineage>
</organism>
<evidence type="ECO:0000256" key="6">
    <source>
        <dbReference type="ARBA" id="ARBA00018816"/>
    </source>
</evidence>
<dbReference type="CDD" id="cd05230">
    <property type="entry name" value="UGD_SDR_e"/>
    <property type="match status" value="1"/>
</dbReference>
<dbReference type="PANTHER" id="PTHR43078">
    <property type="entry name" value="UDP-GLUCURONIC ACID DECARBOXYLASE-RELATED"/>
    <property type="match status" value="1"/>
</dbReference>
<keyword evidence="18" id="KW-0732">Signal</keyword>
<dbReference type="GO" id="GO:0032580">
    <property type="term" value="C:Golgi cisterna membrane"/>
    <property type="evidence" value="ECO:0007669"/>
    <property type="project" value="UniProtKB-SubCell"/>
</dbReference>
<keyword evidence="10" id="KW-1133">Transmembrane helix</keyword>
<evidence type="ECO:0000256" key="1">
    <source>
        <dbReference type="ARBA" id="ARBA00001911"/>
    </source>
</evidence>
<dbReference type="AlphaFoldDB" id="A0A6G1S7B3"/>
<evidence type="ECO:0000256" key="9">
    <source>
        <dbReference type="ARBA" id="ARBA00022968"/>
    </source>
</evidence>
<dbReference type="FunFam" id="3.40.50.720:FF:000065">
    <property type="entry name" value="UDP-glucuronic acid decarboxylase 1"/>
    <property type="match status" value="1"/>
</dbReference>
<comment type="cofactor">
    <cofactor evidence="1">
        <name>NAD(+)</name>
        <dbReference type="ChEBI" id="CHEBI:57540"/>
    </cofactor>
</comment>
<evidence type="ECO:0000256" key="5">
    <source>
        <dbReference type="ARBA" id="ARBA00012290"/>
    </source>
</evidence>
<evidence type="ECO:0000259" key="19">
    <source>
        <dbReference type="Pfam" id="PF16363"/>
    </source>
</evidence>
<keyword evidence="13" id="KW-0472">Membrane</keyword>
<dbReference type="GO" id="GO:0033320">
    <property type="term" value="P:UDP-D-xylose biosynthetic process"/>
    <property type="evidence" value="ECO:0007669"/>
    <property type="project" value="UniProtKB-UniPathway"/>
</dbReference>
<dbReference type="Pfam" id="PF16363">
    <property type="entry name" value="GDP_Man_Dehyd"/>
    <property type="match status" value="1"/>
</dbReference>
<keyword evidence="7" id="KW-0812">Transmembrane</keyword>
<dbReference type="GO" id="GO:0070403">
    <property type="term" value="F:NAD+ binding"/>
    <property type="evidence" value="ECO:0007669"/>
    <property type="project" value="InterPro"/>
</dbReference>
<dbReference type="SUPFAM" id="SSF51735">
    <property type="entry name" value="NAD(P)-binding Rossmann-fold domains"/>
    <property type="match status" value="1"/>
</dbReference>
<dbReference type="InterPro" id="IPR016040">
    <property type="entry name" value="NAD(P)-bd_dom"/>
</dbReference>
<comment type="catalytic activity">
    <reaction evidence="17">
        <text>UDP-alpha-D-glucuronate + H(+) = UDP-alpha-D-xylose + CO2</text>
        <dbReference type="Rhea" id="RHEA:23916"/>
        <dbReference type="ChEBI" id="CHEBI:15378"/>
        <dbReference type="ChEBI" id="CHEBI:16526"/>
        <dbReference type="ChEBI" id="CHEBI:57632"/>
        <dbReference type="ChEBI" id="CHEBI:58052"/>
        <dbReference type="EC" id="4.1.1.35"/>
    </reaction>
    <physiologicalReaction direction="left-to-right" evidence="17">
        <dbReference type="Rhea" id="RHEA:23917"/>
    </physiologicalReaction>
</comment>
<evidence type="ECO:0000256" key="3">
    <source>
        <dbReference type="ARBA" id="ARBA00005100"/>
    </source>
</evidence>
<evidence type="ECO:0000313" key="20">
    <source>
        <dbReference type="EMBL" id="MDE46278.1"/>
    </source>
</evidence>
<comment type="subcellular location">
    <subcellularLocation>
        <location evidence="2">Golgi apparatus</location>
        <location evidence="2">Golgi stack membrane</location>
        <topology evidence="2">Single-pass type II membrane protein</topology>
    </subcellularLocation>
</comment>
<evidence type="ECO:0000256" key="17">
    <source>
        <dbReference type="ARBA" id="ARBA00049410"/>
    </source>
</evidence>
<dbReference type="PANTHER" id="PTHR43078:SF6">
    <property type="entry name" value="UDP-GLUCURONIC ACID DECARBOXYLASE 1"/>
    <property type="match status" value="1"/>
</dbReference>
<sequence length="401" mass="44977">MANLLFTIGLGLCVILGLIQSDGIVNCQSIREHIRRDSTQTPLAAKNLFIEFESLARCRDVQTRSQFYKTNSSIRRLYDCVTSDNQNKKHILVTGGAGFVGSHLVDSLMLDGHNVIVCDNFYTGRKSNIEHWIGHANFKLIEQDVADELDIGKTNLDQIYHLAAPASPVHYMADPMRTINTIVTGTMNILKIARNTNSRVVLASTSEIYGNPLVHPQHEDYWGNTNPIGPRSCYDESKRLSETLAITNRDQYNVSVGVARIFNTYGPRMSRNDGRVISNFVTQAIQNKPITVYGTGNQTRSFQYISDLVRGLRALMDSKVTSPVNLGNPEEITIMALANEVKNVILRSSSKLVNDKLPIDDPQRRRPDIRKARELLSWDPLVSLKAGIERTVDYFIQDLKG</sequence>
<keyword evidence="8" id="KW-0210">Decarboxylase</keyword>
<evidence type="ECO:0000256" key="18">
    <source>
        <dbReference type="SAM" id="SignalP"/>
    </source>
</evidence>
<accession>A0A6G1S7B3</accession>
<dbReference type="InterPro" id="IPR044516">
    <property type="entry name" value="UXS-like"/>
</dbReference>
<keyword evidence="12" id="KW-0333">Golgi apparatus</keyword>
<evidence type="ECO:0000256" key="7">
    <source>
        <dbReference type="ARBA" id="ARBA00022692"/>
    </source>
</evidence>
<evidence type="ECO:0000256" key="15">
    <source>
        <dbReference type="ARBA" id="ARBA00023239"/>
    </source>
</evidence>
<keyword evidence="9" id="KW-0735">Signal-anchor</keyword>
<dbReference type="EMBL" id="GGYP01001507">
    <property type="protein sequence ID" value="MDE46278.1"/>
    <property type="molecule type" value="Transcribed_RNA"/>
</dbReference>
<evidence type="ECO:0000256" key="12">
    <source>
        <dbReference type="ARBA" id="ARBA00023034"/>
    </source>
</evidence>
<evidence type="ECO:0000256" key="11">
    <source>
        <dbReference type="ARBA" id="ARBA00023027"/>
    </source>
</evidence>